<proteinExistence type="predicted"/>
<feature type="region of interest" description="Disordered" evidence="1">
    <location>
        <begin position="1"/>
        <end position="28"/>
    </location>
</feature>
<feature type="compositionally biased region" description="Pro residues" evidence="1">
    <location>
        <begin position="154"/>
        <end position="165"/>
    </location>
</feature>
<feature type="compositionally biased region" description="Low complexity" evidence="1">
    <location>
        <begin position="128"/>
        <end position="142"/>
    </location>
</feature>
<accession>A0ABP1CF72</accession>
<feature type="compositionally biased region" description="Basic and acidic residues" evidence="1">
    <location>
        <begin position="16"/>
        <end position="27"/>
    </location>
</feature>
<feature type="compositionally biased region" description="Polar residues" evidence="1">
    <location>
        <begin position="840"/>
        <end position="854"/>
    </location>
</feature>
<feature type="region of interest" description="Disordered" evidence="1">
    <location>
        <begin position="737"/>
        <end position="769"/>
    </location>
</feature>
<dbReference type="EMBL" id="OZ037944">
    <property type="protein sequence ID" value="CAL1694275.1"/>
    <property type="molecule type" value="Genomic_DNA"/>
</dbReference>
<feature type="compositionally biased region" description="Polar residues" evidence="1">
    <location>
        <begin position="933"/>
        <end position="954"/>
    </location>
</feature>
<sequence>MTMMHTTNGEATSPLHDNHDPTTDQRGRNIVNFQALMDQLEEEEALASPLSGSFSAGLPPPPRANNRLPKLPSTTPKQPLPAISANAFREMSAGPSSWNPFITSSFLHHRTSYSDPDILSYSQPATVPSSPAPSLSHSSDSSHTTNDKSVASLPPSPEVLPPPSTAPAAGFKKHHRYFASFSKVEKILGRGRLNPLKRSDSTPATPASSTYRPSNNISHKYPEMQQVDSPTQLVSTSSSDRTSSESRRDETRVRSVGASAVATATGRSVTERPSGASRPLSHRQQQIDSAGIQSAAMSTRRRSSEYASTRATSESSHEPPSTPSEGRISISSTIYPGSSSYTHSINDNHYYHSSSTHFQGRSSMSGDRDSFIDMASPTSPRSPEYDPLHDSMNDPYFTSFASNYSAPHNMQTHDVTKVKSHTSPLPASKPPIPTSPKPSFRRSQSVQPSSHRPAPLEIPPNAARTRKDLPPTTNILKPKERAELVRKTQKLTQVFGQTPGPMAFSQNSYEANSSGSFLSPTGAFGSHVMAKKKHLHQRGAVSVSGESVASTGIGLSKQANWPPQEGTLYLSFGSRRHSSPLSPREFSFTEEVEHAYTGDVRDSTDRIHVGSEEGVANSDRDSEHAGRVSADVGRRAARSGIGSPPRTGSPTSFMDLSDEEVVHDGASSIITVETPKANRTYTAFSPSTPSLLSPEEQLEEDRRRKREKLAKLHRFLGSRVPQDLVLAQIDTAVPRPPVASVSAINPPATKPDMDTRKTKMRRRRSSSAAEFPAIWSDDIDRLREDLNDREKAINVRRAVKMQQMFGVAPPQTLYHTRPHTASPTAANVPSPPAAPASSSRQVTPPQSPITSALRNLNNSSYNKSKAKKSRRPGTADSATPLISTPAFEDTPIAHALSDVYLHYRHSLNSLNDIIDRDDKESLVDLHDYLHGSTSSQPLQTFSRQDGPNPVTSPSIKAERRRSLPSRTSMTSISSEFSLMSITPTPSPEISDFQARRRRAAKLTQFFGVDYRELMSEILESIEKGLEEESGRGNLEPDEVQDLLMKLRKLKVKRNTFI</sequence>
<protein>
    <submittedName>
        <fullName evidence="2">Uncharacterized protein</fullName>
    </submittedName>
</protein>
<feature type="compositionally biased region" description="Polar residues" evidence="1">
    <location>
        <begin position="441"/>
        <end position="450"/>
    </location>
</feature>
<feature type="compositionally biased region" description="Low complexity" evidence="1">
    <location>
        <begin position="323"/>
        <end position="342"/>
    </location>
</feature>
<feature type="region of interest" description="Disordered" evidence="1">
    <location>
        <begin position="192"/>
        <end position="390"/>
    </location>
</feature>
<feature type="region of interest" description="Disordered" evidence="1">
    <location>
        <begin position="613"/>
        <end position="654"/>
    </location>
</feature>
<feature type="region of interest" description="Disordered" evidence="1">
    <location>
        <begin position="933"/>
        <end position="970"/>
    </location>
</feature>
<feature type="region of interest" description="Disordered" evidence="1">
    <location>
        <begin position="812"/>
        <end position="883"/>
    </location>
</feature>
<feature type="compositionally biased region" description="Polar residues" evidence="1">
    <location>
        <begin position="1"/>
        <end position="11"/>
    </location>
</feature>
<organism evidence="2 3">
    <name type="scientific">Somion occarium</name>
    <dbReference type="NCBI Taxonomy" id="3059160"/>
    <lineage>
        <taxon>Eukaryota</taxon>
        <taxon>Fungi</taxon>
        <taxon>Dikarya</taxon>
        <taxon>Basidiomycota</taxon>
        <taxon>Agaricomycotina</taxon>
        <taxon>Agaricomycetes</taxon>
        <taxon>Polyporales</taxon>
        <taxon>Cerrenaceae</taxon>
        <taxon>Somion</taxon>
    </lineage>
</organism>
<evidence type="ECO:0000256" key="1">
    <source>
        <dbReference type="SAM" id="MobiDB-lite"/>
    </source>
</evidence>
<feature type="region of interest" description="Disordered" evidence="1">
    <location>
        <begin position="42"/>
        <end position="80"/>
    </location>
</feature>
<feature type="compositionally biased region" description="Low complexity" evidence="1">
    <location>
        <begin position="201"/>
        <end position="210"/>
    </location>
</feature>
<feature type="compositionally biased region" description="Pro residues" evidence="1">
    <location>
        <begin position="427"/>
        <end position="436"/>
    </location>
</feature>
<keyword evidence="3" id="KW-1185">Reference proteome</keyword>
<feature type="compositionally biased region" description="Polar residues" evidence="1">
    <location>
        <begin position="343"/>
        <end position="365"/>
    </location>
</feature>
<evidence type="ECO:0000313" key="3">
    <source>
        <dbReference type="Proteomes" id="UP001497453"/>
    </source>
</evidence>
<feature type="region of interest" description="Disordered" evidence="1">
    <location>
        <begin position="413"/>
        <end position="481"/>
    </location>
</feature>
<gene>
    <name evidence="2" type="ORF">GFSPODELE1_LOCUS231</name>
</gene>
<feature type="compositionally biased region" description="Polar residues" evidence="1">
    <location>
        <begin position="282"/>
        <end position="297"/>
    </location>
</feature>
<feature type="compositionally biased region" description="Low complexity" evidence="1">
    <location>
        <begin position="685"/>
        <end position="695"/>
    </location>
</feature>
<feature type="region of interest" description="Disordered" evidence="1">
    <location>
        <begin position="119"/>
        <end position="168"/>
    </location>
</feature>
<feature type="region of interest" description="Disordered" evidence="1">
    <location>
        <begin position="680"/>
        <end position="701"/>
    </location>
</feature>
<dbReference type="Proteomes" id="UP001497453">
    <property type="component" value="Chromosome 1"/>
</dbReference>
<feature type="compositionally biased region" description="Basic and acidic residues" evidence="1">
    <location>
        <begin position="242"/>
        <end position="253"/>
    </location>
</feature>
<name>A0ABP1CF72_9APHY</name>
<reference evidence="3" key="1">
    <citation type="submission" date="2024-04" db="EMBL/GenBank/DDBJ databases">
        <authorList>
            <person name="Shaw F."/>
            <person name="Minotto A."/>
        </authorList>
    </citation>
    <scope>NUCLEOTIDE SEQUENCE [LARGE SCALE GENOMIC DNA]</scope>
</reference>
<evidence type="ECO:0000313" key="2">
    <source>
        <dbReference type="EMBL" id="CAL1694275.1"/>
    </source>
</evidence>